<dbReference type="Gene3D" id="3.30.380.10">
    <property type="entry name" value="MS2 Viral Coat Protein"/>
    <property type="match status" value="1"/>
</dbReference>
<dbReference type="EMBL" id="KX883485">
    <property type="protein sequence ID" value="APG77030.1"/>
    <property type="molecule type" value="Genomic_RNA"/>
</dbReference>
<organism evidence="1">
    <name type="scientific">Beihai levi-like virus 17</name>
    <dbReference type="NCBI Taxonomy" id="1922402"/>
    <lineage>
        <taxon>Viruses</taxon>
        <taxon>Riboviria</taxon>
    </lineage>
</organism>
<accession>A0A1L3KHY5</accession>
<sequence>MSSPLFQPFTITVNTADDETFSDVSESNGTFTYRLDDSALPLSVLPRVTASMTRPSGKSGYYVSRITLQSPAHQVQDGRSVVTHSNFAEISIKIHRDATLAEAQEHVKRVLATLQSADLYAMMTEMKSLR</sequence>
<dbReference type="InterPro" id="IPR015954">
    <property type="entry name" value="Phage_RNA-type_capsid"/>
</dbReference>
<protein>
    <submittedName>
        <fullName evidence="1">Uncharacterized protein</fullName>
    </submittedName>
</protein>
<evidence type="ECO:0000313" key="1">
    <source>
        <dbReference type="EMBL" id="APG77030.1"/>
    </source>
</evidence>
<name>A0A1L3KHY5_9VIRU</name>
<proteinExistence type="predicted"/>
<dbReference type="SUPFAM" id="SSF55405">
    <property type="entry name" value="RNA bacteriophage capsid protein"/>
    <property type="match status" value="1"/>
</dbReference>
<reference evidence="1" key="1">
    <citation type="journal article" date="2016" name="Nature">
        <title>Redefining the invertebrate RNA virosphere.</title>
        <authorList>
            <person name="Shi M."/>
            <person name="Lin X.D."/>
            <person name="Tian J.H."/>
            <person name="Chen L.J."/>
            <person name="Chen X."/>
            <person name="Li C.X."/>
            <person name="Qin X.C."/>
            <person name="Li J."/>
            <person name="Cao J.P."/>
            <person name="Eden J.S."/>
            <person name="Buchmann J."/>
            <person name="Wang W."/>
            <person name="Xu J."/>
            <person name="Holmes E.C."/>
            <person name="Zhang Y.Z."/>
        </authorList>
    </citation>
    <scope>NUCLEOTIDE SEQUENCE</scope>
    <source>
        <strain evidence="1">BHTH16066</strain>
    </source>
</reference>